<sequence length="106" mass="12621">MQSFRLLEREIDRNEYCQMLDAATYKKLSPKWSRRSEFQKSKNQQNSLHIAQRRRDTYITQSNNDSIHVRTKGQILFARLKLNFVADYANSNRAQIVVDAEIILMR</sequence>
<protein>
    <submittedName>
        <fullName evidence="3">Uncharacterized protein</fullName>
    </submittedName>
</protein>
<accession>A0A915JMW5</accession>
<organism evidence="2 3">
    <name type="scientific">Romanomermis culicivorax</name>
    <name type="common">Nematode worm</name>
    <dbReference type="NCBI Taxonomy" id="13658"/>
    <lineage>
        <taxon>Eukaryota</taxon>
        <taxon>Metazoa</taxon>
        <taxon>Ecdysozoa</taxon>
        <taxon>Nematoda</taxon>
        <taxon>Enoplea</taxon>
        <taxon>Dorylaimia</taxon>
        <taxon>Mermithida</taxon>
        <taxon>Mermithoidea</taxon>
        <taxon>Mermithidae</taxon>
        <taxon>Romanomermis</taxon>
    </lineage>
</organism>
<evidence type="ECO:0000313" key="3">
    <source>
        <dbReference type="WBParaSite" id="nRc.2.0.1.t27443-RA"/>
    </source>
</evidence>
<evidence type="ECO:0000256" key="1">
    <source>
        <dbReference type="SAM" id="MobiDB-lite"/>
    </source>
</evidence>
<evidence type="ECO:0000313" key="2">
    <source>
        <dbReference type="Proteomes" id="UP000887565"/>
    </source>
</evidence>
<dbReference type="WBParaSite" id="nRc.2.0.1.t27443-RA">
    <property type="protein sequence ID" value="nRc.2.0.1.t27443-RA"/>
    <property type="gene ID" value="nRc.2.0.1.g27443"/>
</dbReference>
<feature type="region of interest" description="Disordered" evidence="1">
    <location>
        <begin position="35"/>
        <end position="55"/>
    </location>
</feature>
<proteinExistence type="predicted"/>
<reference evidence="3" key="1">
    <citation type="submission" date="2022-11" db="UniProtKB">
        <authorList>
            <consortium name="WormBaseParasite"/>
        </authorList>
    </citation>
    <scope>IDENTIFICATION</scope>
</reference>
<dbReference type="AlphaFoldDB" id="A0A915JMW5"/>
<dbReference type="Proteomes" id="UP000887565">
    <property type="component" value="Unplaced"/>
</dbReference>
<name>A0A915JMW5_ROMCU</name>
<keyword evidence="2" id="KW-1185">Reference proteome</keyword>